<evidence type="ECO:0000313" key="2">
    <source>
        <dbReference type="Proteomes" id="UP001560267"/>
    </source>
</evidence>
<organism evidence="1 2">
    <name type="scientific">Ferrimicrobium acidiphilum</name>
    <dbReference type="NCBI Taxonomy" id="121039"/>
    <lineage>
        <taxon>Bacteria</taxon>
        <taxon>Bacillati</taxon>
        <taxon>Actinomycetota</taxon>
        <taxon>Acidimicrobiia</taxon>
        <taxon>Acidimicrobiales</taxon>
        <taxon>Acidimicrobiaceae</taxon>
        <taxon>Ferrimicrobium</taxon>
    </lineage>
</organism>
<dbReference type="EMBL" id="JBFSHR010000080">
    <property type="protein sequence ID" value="MEX6430759.1"/>
    <property type="molecule type" value="Genomic_DNA"/>
</dbReference>
<name>A0ABV3Y5B9_9ACTN</name>
<sequence length="59" mass="6318">MHSTREGPLLGRANISYELSERSRGISHGGMGMIAKVVKRSGLAEVAILVLLKPLSCNL</sequence>
<protein>
    <submittedName>
        <fullName evidence="1">Uncharacterized protein</fullName>
    </submittedName>
</protein>
<evidence type="ECO:0000313" key="1">
    <source>
        <dbReference type="EMBL" id="MEX6430759.1"/>
    </source>
</evidence>
<comment type="caution">
    <text evidence="1">The sequence shown here is derived from an EMBL/GenBank/DDBJ whole genome shotgun (WGS) entry which is preliminary data.</text>
</comment>
<keyword evidence="2" id="KW-1185">Reference proteome</keyword>
<dbReference type="Proteomes" id="UP001560267">
    <property type="component" value="Unassembled WGS sequence"/>
</dbReference>
<proteinExistence type="predicted"/>
<gene>
    <name evidence="1" type="ORF">AB6A68_13080</name>
</gene>
<accession>A0ABV3Y5B9</accession>
<reference evidence="1 2" key="1">
    <citation type="submission" date="2024-07" db="EMBL/GenBank/DDBJ databases">
        <title>Draft Genome Sequence of Ferrimicrobium acidiphilum Strain YE2023, Isolated from a Pulp of Bioleach Reactor.</title>
        <authorList>
            <person name="Elkina Y.A."/>
            <person name="Bulaeva A.G."/>
            <person name="Beletsky A.V."/>
            <person name="Mardanov A.V."/>
        </authorList>
    </citation>
    <scope>NUCLEOTIDE SEQUENCE [LARGE SCALE GENOMIC DNA]</scope>
    <source>
        <strain evidence="1 2">YE2023</strain>
    </source>
</reference>
<dbReference type="RefSeq" id="WP_369084937.1">
    <property type="nucleotide sequence ID" value="NZ_JBFSHR010000080.1"/>
</dbReference>